<accession>A0A4R4W0K0</accession>
<protein>
    <submittedName>
        <fullName evidence="1">Uncharacterized protein</fullName>
    </submittedName>
</protein>
<keyword evidence="2" id="KW-1185">Reference proteome</keyword>
<sequence length="92" mass="10267">MTYLDSKICPPCGRSLTVCRHSFLGHLAARAEGETWFWSLVMPLNVIQLTVWAAHTAAIEWHKLIGALVEAEGLTWKEAHVKAAAMIEEVRP</sequence>
<comment type="caution">
    <text evidence="1">The sequence shown here is derived from an EMBL/GenBank/DDBJ whole genome shotgun (WGS) entry which is preliminary data.</text>
</comment>
<organism evidence="1 2">
    <name type="scientific">Nonomuraea diastatica</name>
    <dbReference type="NCBI Taxonomy" id="1848329"/>
    <lineage>
        <taxon>Bacteria</taxon>
        <taxon>Bacillati</taxon>
        <taxon>Actinomycetota</taxon>
        <taxon>Actinomycetes</taxon>
        <taxon>Streptosporangiales</taxon>
        <taxon>Streptosporangiaceae</taxon>
        <taxon>Nonomuraea</taxon>
    </lineage>
</organism>
<evidence type="ECO:0000313" key="1">
    <source>
        <dbReference type="EMBL" id="TDD11311.1"/>
    </source>
</evidence>
<dbReference type="AlphaFoldDB" id="A0A4R4W0K0"/>
<dbReference type="OrthoDB" id="3541450at2"/>
<proteinExistence type="predicted"/>
<dbReference type="RefSeq" id="WP_132517869.1">
    <property type="nucleotide sequence ID" value="NZ_SMKP01000220.1"/>
</dbReference>
<reference evidence="1 2" key="1">
    <citation type="submission" date="2019-03" db="EMBL/GenBank/DDBJ databases">
        <title>Draft genome sequences of novel Actinobacteria.</title>
        <authorList>
            <person name="Sahin N."/>
            <person name="Ay H."/>
            <person name="Saygin H."/>
        </authorList>
    </citation>
    <scope>NUCLEOTIDE SEQUENCE [LARGE SCALE GENOMIC DNA]</scope>
    <source>
        <strain evidence="1 2">KC712</strain>
    </source>
</reference>
<gene>
    <name evidence="1" type="ORF">E1294_45275</name>
</gene>
<dbReference type="Proteomes" id="UP000294543">
    <property type="component" value="Unassembled WGS sequence"/>
</dbReference>
<name>A0A4R4W0K0_9ACTN</name>
<evidence type="ECO:0000313" key="2">
    <source>
        <dbReference type="Proteomes" id="UP000294543"/>
    </source>
</evidence>
<dbReference type="EMBL" id="SMKP01000220">
    <property type="protein sequence ID" value="TDD11311.1"/>
    <property type="molecule type" value="Genomic_DNA"/>
</dbReference>